<keyword evidence="1" id="KW-0808">Transferase</keyword>
<dbReference type="STRING" id="1192197.JBW_01136"/>
<accession>I8TZ94</accession>
<dbReference type="NCBIfam" id="TIGR01987">
    <property type="entry name" value="HI0074"/>
    <property type="match status" value="1"/>
</dbReference>
<dbReference type="InterPro" id="IPR010235">
    <property type="entry name" value="HepT"/>
</dbReference>
<reference evidence="2" key="2">
    <citation type="submission" date="2015-02" db="EMBL/GenBank/DDBJ databases">
        <title>Complete Genome Sequence of Pelosinus fermentans JBW45.</title>
        <authorList>
            <person name="De Leon K.B."/>
            <person name="Utturkar S.M."/>
            <person name="Camilleri L.B."/>
            <person name="Arkin A.P."/>
            <person name="Fields M.W."/>
            <person name="Brown S.D."/>
            <person name="Wall J.D."/>
        </authorList>
    </citation>
    <scope>NUCLEOTIDE SEQUENCE [LARGE SCALE GENOMIC DNA]</scope>
    <source>
        <strain evidence="2">JBW45</strain>
    </source>
</reference>
<dbReference type="SUPFAM" id="SSF81593">
    <property type="entry name" value="Nucleotidyltransferase substrate binding subunit/domain"/>
    <property type="match status" value="1"/>
</dbReference>
<dbReference type="HOGENOM" id="CLU_118479_1_0_9"/>
<reference evidence="1 2" key="1">
    <citation type="journal article" date="2015" name="Genome Announc.">
        <title>Complete Genome Sequence of Pelosinus fermentans JBW45, a Member of a Remarkably Competitive Group of Negativicutes in the Firmicutes Phylum.</title>
        <authorList>
            <person name="De Leon K.B."/>
            <person name="Utturkar S.M."/>
            <person name="Camilleri L.B."/>
            <person name="Elias D.A."/>
            <person name="Arkin A.P."/>
            <person name="Fields M.W."/>
            <person name="Brown S.D."/>
            <person name="Wall J.D."/>
        </authorList>
    </citation>
    <scope>NUCLEOTIDE SEQUENCE [LARGE SCALE GENOMIC DNA]</scope>
    <source>
        <strain evidence="1 2">JBW45</strain>
    </source>
</reference>
<dbReference type="GO" id="GO:0016740">
    <property type="term" value="F:transferase activity"/>
    <property type="evidence" value="ECO:0007669"/>
    <property type="project" value="UniProtKB-KW"/>
</dbReference>
<gene>
    <name evidence="1" type="ORF">JBW_01136</name>
</gene>
<dbReference type="Proteomes" id="UP000005361">
    <property type="component" value="Chromosome"/>
</dbReference>
<name>I8TZ94_9FIRM</name>
<protein>
    <submittedName>
        <fullName evidence="1">Nucleotidyltransferase substrate binding protein, HI0074 family</fullName>
    </submittedName>
</protein>
<dbReference type="EMBL" id="CP010978">
    <property type="protein sequence ID" value="AJQ26488.1"/>
    <property type="molecule type" value="Genomic_DNA"/>
</dbReference>
<dbReference type="Gene3D" id="1.20.120.330">
    <property type="entry name" value="Nucleotidyltransferases domain 2"/>
    <property type="match status" value="1"/>
</dbReference>
<dbReference type="AlphaFoldDB" id="I8TZ94"/>
<sequence>MMKTDIRWKQRFTNFKKAINQLTEFVEQPQLNKFEVQGLIQCFEYTFELAWKTSKDYLEQEGFEIKSPRSAIQKAFQVQLIKDGHIWMDALEKRNLLAHTYDENVTKEAEKLIRTAYYPMLISLYAELEKLL</sequence>
<dbReference type="Pfam" id="PF08780">
    <property type="entry name" value="NTase_sub_bind"/>
    <property type="match status" value="1"/>
</dbReference>
<organism evidence="1 2">
    <name type="scientific">Pelosinus fermentans JBW45</name>
    <dbReference type="NCBI Taxonomy" id="1192197"/>
    <lineage>
        <taxon>Bacteria</taxon>
        <taxon>Bacillati</taxon>
        <taxon>Bacillota</taxon>
        <taxon>Negativicutes</taxon>
        <taxon>Selenomonadales</taxon>
        <taxon>Sporomusaceae</taxon>
        <taxon>Pelosinus</taxon>
    </lineage>
</organism>
<evidence type="ECO:0000313" key="1">
    <source>
        <dbReference type="EMBL" id="AJQ26488.1"/>
    </source>
</evidence>
<dbReference type="KEGG" id="pft:JBW_01136"/>
<evidence type="ECO:0000313" key="2">
    <source>
        <dbReference type="Proteomes" id="UP000005361"/>
    </source>
</evidence>
<proteinExistence type="predicted"/>